<dbReference type="SUPFAM" id="SSF51556">
    <property type="entry name" value="Metallo-dependent hydrolases"/>
    <property type="match status" value="1"/>
</dbReference>
<dbReference type="Proteomes" id="UP000317093">
    <property type="component" value="Chromosome"/>
</dbReference>
<dbReference type="Gene3D" id="3.20.20.140">
    <property type="entry name" value="Metal-dependent hydrolases"/>
    <property type="match status" value="1"/>
</dbReference>
<dbReference type="Pfam" id="PF02614">
    <property type="entry name" value="UxaC"/>
    <property type="match status" value="1"/>
</dbReference>
<dbReference type="RefSeq" id="WP_145262914.1">
    <property type="nucleotide sequence ID" value="NZ_CP036279.1"/>
</dbReference>
<dbReference type="InterPro" id="IPR032466">
    <property type="entry name" value="Metal_Hydrolase"/>
</dbReference>
<dbReference type="OrthoDB" id="231890at2"/>
<dbReference type="EMBL" id="CP036279">
    <property type="protein sequence ID" value="QDU64601.1"/>
    <property type="molecule type" value="Genomic_DNA"/>
</dbReference>
<dbReference type="UniPathway" id="UPA00246"/>
<evidence type="ECO:0000313" key="1">
    <source>
        <dbReference type="EMBL" id="QDU64601.1"/>
    </source>
</evidence>
<dbReference type="EC" id="5.3.1.12" evidence="1"/>
<evidence type="ECO:0000313" key="2">
    <source>
        <dbReference type="Proteomes" id="UP000317093"/>
    </source>
</evidence>
<name>A0A518BC99_9BACT</name>
<dbReference type="InterPro" id="IPR003766">
    <property type="entry name" value="Uronate_isomerase"/>
</dbReference>
<keyword evidence="1" id="KW-0413">Isomerase</keyword>
<dbReference type="GO" id="GO:0006064">
    <property type="term" value="P:glucuronate catabolic process"/>
    <property type="evidence" value="ECO:0007669"/>
    <property type="project" value="InterPro"/>
</dbReference>
<organism evidence="1 2">
    <name type="scientific">Kolteria novifilia</name>
    <dbReference type="NCBI Taxonomy" id="2527975"/>
    <lineage>
        <taxon>Bacteria</taxon>
        <taxon>Pseudomonadati</taxon>
        <taxon>Planctomycetota</taxon>
        <taxon>Planctomycetia</taxon>
        <taxon>Kolteriales</taxon>
        <taxon>Kolteriaceae</taxon>
        <taxon>Kolteria</taxon>
    </lineage>
</organism>
<dbReference type="Gene3D" id="1.10.2020.10">
    <property type="entry name" value="uronate isomerase, domain 2, chain A"/>
    <property type="match status" value="1"/>
</dbReference>
<accession>A0A518BC99</accession>
<reference evidence="1 2" key="1">
    <citation type="submission" date="2019-02" db="EMBL/GenBank/DDBJ databases">
        <title>Deep-cultivation of Planctomycetes and their phenomic and genomic characterization uncovers novel biology.</title>
        <authorList>
            <person name="Wiegand S."/>
            <person name="Jogler M."/>
            <person name="Boedeker C."/>
            <person name="Pinto D."/>
            <person name="Vollmers J."/>
            <person name="Rivas-Marin E."/>
            <person name="Kohn T."/>
            <person name="Peeters S.H."/>
            <person name="Heuer A."/>
            <person name="Rast P."/>
            <person name="Oberbeckmann S."/>
            <person name="Bunk B."/>
            <person name="Jeske O."/>
            <person name="Meyerdierks A."/>
            <person name="Storesund J.E."/>
            <person name="Kallscheuer N."/>
            <person name="Luecker S."/>
            <person name="Lage O.M."/>
            <person name="Pohl T."/>
            <person name="Merkel B.J."/>
            <person name="Hornburger P."/>
            <person name="Mueller R.-W."/>
            <person name="Bruemmer F."/>
            <person name="Labrenz M."/>
            <person name="Spormann A.M."/>
            <person name="Op den Camp H."/>
            <person name="Overmann J."/>
            <person name="Amann R."/>
            <person name="Jetten M.S.M."/>
            <person name="Mascher T."/>
            <person name="Medema M.H."/>
            <person name="Devos D.P."/>
            <person name="Kaster A.-K."/>
            <person name="Ovreas L."/>
            <person name="Rohde M."/>
            <person name="Galperin M.Y."/>
            <person name="Jogler C."/>
        </authorList>
    </citation>
    <scope>NUCLEOTIDE SEQUENCE [LARGE SCALE GENOMIC DNA]</scope>
    <source>
        <strain evidence="1 2">Pan216</strain>
    </source>
</reference>
<dbReference type="GO" id="GO:0008880">
    <property type="term" value="F:glucuronate isomerase activity"/>
    <property type="evidence" value="ECO:0007669"/>
    <property type="project" value="UniProtKB-EC"/>
</dbReference>
<keyword evidence="2" id="KW-1185">Reference proteome</keyword>
<protein>
    <submittedName>
        <fullName evidence="1">Uronate isomerase</fullName>
        <ecNumber evidence="1">5.3.1.12</ecNumber>
    </submittedName>
</protein>
<dbReference type="KEGG" id="knv:Pan216_54910"/>
<proteinExistence type="predicted"/>
<gene>
    <name evidence="1" type="primary">uxaC</name>
    <name evidence="1" type="ORF">Pan216_54910</name>
</gene>
<sequence length="423" mass="48143">MDTLAQRLYEEFVKIPLIDPHSHINPHAPVAKSLNDILGYHYYTELAHSAGLPKDKIETNQGFDQIEQLATHLGHLRNTVQYSWLVELASTFFGFEAEEVTPENARRLFDAAESTLAKSDWVETVFEKTRLEGIFLTNDFDDPLEGFDTKRYIPCLRTDELVFKLGEESVRNRFEASSGESASTIASLKKGIGALFERFTARGARACAISLPPDFAPMRPAESEASRALDKVIQGDASPEEARTLSNAVFFMLADYCEEFTLPFDLMIGVIRGVYADGVFQGQDLFDRRTSLHQYHRLFNEKKAVTFPISVLTSNQNQELVAFSWIFPNVTTNGHWWYSNIPAYIETDLRARIEAVPINKQIGYYSDAYKLEFVLPKFNMYRRCLSRVLANDYVLARGWSEERAIGLARQILRGNVETMFPGR</sequence>
<dbReference type="AlphaFoldDB" id="A0A518BC99"/>